<evidence type="ECO:0000313" key="2">
    <source>
        <dbReference type="EMBL" id="KZO99709.1"/>
    </source>
</evidence>
<protein>
    <submittedName>
        <fullName evidence="2">Uncharacterized protein</fullName>
    </submittedName>
</protein>
<evidence type="ECO:0000256" key="1">
    <source>
        <dbReference type="SAM" id="MobiDB-lite"/>
    </source>
</evidence>
<name>A0A167QFC9_CALVF</name>
<keyword evidence="3" id="KW-1185">Reference proteome</keyword>
<feature type="compositionally biased region" description="Low complexity" evidence="1">
    <location>
        <begin position="28"/>
        <end position="62"/>
    </location>
</feature>
<feature type="compositionally biased region" description="Pro residues" evidence="1">
    <location>
        <begin position="1"/>
        <end position="21"/>
    </location>
</feature>
<gene>
    <name evidence="2" type="ORF">CALVIDRAFT_595807</name>
</gene>
<feature type="region of interest" description="Disordered" evidence="1">
    <location>
        <begin position="105"/>
        <end position="202"/>
    </location>
</feature>
<evidence type="ECO:0000313" key="3">
    <source>
        <dbReference type="Proteomes" id="UP000076738"/>
    </source>
</evidence>
<accession>A0A167QFC9</accession>
<dbReference type="OrthoDB" id="10646391at2759"/>
<feature type="compositionally biased region" description="Acidic residues" evidence="1">
    <location>
        <begin position="285"/>
        <end position="299"/>
    </location>
</feature>
<feature type="region of interest" description="Disordered" evidence="1">
    <location>
        <begin position="1"/>
        <end position="67"/>
    </location>
</feature>
<dbReference type="EMBL" id="KV417271">
    <property type="protein sequence ID" value="KZO99709.1"/>
    <property type="molecule type" value="Genomic_DNA"/>
</dbReference>
<sequence>MALPRSPRPSPSPIIIPPHQPTYPTFPSRPASAALSTTTSALPTPSTSAPGPNALGLDLTPPGLTPPTPNPVLALGLGMPTEPRVHFRPRVHISGAGGRYRFLPTSSTPPNPPANGHGQGYYTPNPTSGATSVSSSFSVPLRPEPREGEGKAAGGWFRRGLPGKRERGERAPLLAGSSIGIVDSPSPSPTSPTNPSSRPPRRLARRVVPLAGDRPPPTGQNGIYEPPSARAREWEEETWEGREEFAECPGCCAVWTAWALWGGAVVEAGLSGCARGWGCGKEPELEPEGEGEGEGYESP</sequence>
<organism evidence="2 3">
    <name type="scientific">Calocera viscosa (strain TUFC12733)</name>
    <dbReference type="NCBI Taxonomy" id="1330018"/>
    <lineage>
        <taxon>Eukaryota</taxon>
        <taxon>Fungi</taxon>
        <taxon>Dikarya</taxon>
        <taxon>Basidiomycota</taxon>
        <taxon>Agaricomycotina</taxon>
        <taxon>Dacrymycetes</taxon>
        <taxon>Dacrymycetales</taxon>
        <taxon>Dacrymycetaceae</taxon>
        <taxon>Calocera</taxon>
    </lineage>
</organism>
<feature type="compositionally biased region" description="Polar residues" evidence="1">
    <location>
        <begin position="122"/>
        <end position="131"/>
    </location>
</feature>
<proteinExistence type="predicted"/>
<dbReference type="Proteomes" id="UP000076738">
    <property type="component" value="Unassembled WGS sequence"/>
</dbReference>
<feature type="region of interest" description="Disordered" evidence="1">
    <location>
        <begin position="279"/>
        <end position="299"/>
    </location>
</feature>
<dbReference type="PRINTS" id="PR01217">
    <property type="entry name" value="PRICHEXTENSN"/>
</dbReference>
<reference evidence="2 3" key="1">
    <citation type="journal article" date="2016" name="Mol. Biol. Evol.">
        <title>Comparative Genomics of Early-Diverging Mushroom-Forming Fungi Provides Insights into the Origins of Lignocellulose Decay Capabilities.</title>
        <authorList>
            <person name="Nagy L.G."/>
            <person name="Riley R."/>
            <person name="Tritt A."/>
            <person name="Adam C."/>
            <person name="Daum C."/>
            <person name="Floudas D."/>
            <person name="Sun H."/>
            <person name="Yadav J.S."/>
            <person name="Pangilinan J."/>
            <person name="Larsson K.H."/>
            <person name="Matsuura K."/>
            <person name="Barry K."/>
            <person name="Labutti K."/>
            <person name="Kuo R."/>
            <person name="Ohm R.A."/>
            <person name="Bhattacharya S.S."/>
            <person name="Shirouzu T."/>
            <person name="Yoshinaga Y."/>
            <person name="Martin F.M."/>
            <person name="Grigoriev I.V."/>
            <person name="Hibbett D.S."/>
        </authorList>
    </citation>
    <scope>NUCLEOTIDE SEQUENCE [LARGE SCALE GENOMIC DNA]</scope>
    <source>
        <strain evidence="2 3">TUFC12733</strain>
    </source>
</reference>
<dbReference type="AlphaFoldDB" id="A0A167QFC9"/>